<feature type="transmembrane region" description="Helical" evidence="1">
    <location>
        <begin position="42"/>
        <end position="60"/>
    </location>
</feature>
<accession>A0ABS9SFY8</accession>
<feature type="transmembrane region" description="Helical" evidence="1">
    <location>
        <begin position="12"/>
        <end position="36"/>
    </location>
</feature>
<evidence type="ECO:0000256" key="1">
    <source>
        <dbReference type="SAM" id="Phobius"/>
    </source>
</evidence>
<proteinExistence type="predicted"/>
<reference evidence="2 3" key="1">
    <citation type="submission" date="2022-02" db="EMBL/GenBank/DDBJ databases">
        <authorList>
            <person name="Min J."/>
        </authorList>
    </citation>
    <scope>NUCLEOTIDE SEQUENCE [LARGE SCALE GENOMIC DNA]</scope>
    <source>
        <strain evidence="2 3">GR10-1</strain>
    </source>
</reference>
<name>A0ABS9SFY8_9BACT</name>
<evidence type="ECO:0000313" key="2">
    <source>
        <dbReference type="EMBL" id="MCH5597272.1"/>
    </source>
</evidence>
<dbReference type="Pfam" id="PF20136">
    <property type="entry name" value="DUF6526"/>
    <property type="match status" value="1"/>
</dbReference>
<protein>
    <submittedName>
        <fullName evidence="2">DUF6526 family protein</fullName>
    </submittedName>
</protein>
<dbReference type="InterPro" id="IPR045385">
    <property type="entry name" value="DUF6526"/>
</dbReference>
<keyword evidence="1" id="KW-0472">Membrane</keyword>
<dbReference type="EMBL" id="JAKWBL010000001">
    <property type="protein sequence ID" value="MCH5597272.1"/>
    <property type="molecule type" value="Genomic_DNA"/>
</dbReference>
<keyword evidence="3" id="KW-1185">Reference proteome</keyword>
<gene>
    <name evidence="2" type="ORF">MKP09_04825</name>
</gene>
<comment type="caution">
    <text evidence="2">The sequence shown here is derived from an EMBL/GenBank/DDBJ whole genome shotgun (WGS) entry which is preliminary data.</text>
</comment>
<dbReference type="Proteomes" id="UP001202248">
    <property type="component" value="Unassembled WGS sequence"/>
</dbReference>
<organism evidence="2 3">
    <name type="scientific">Niabella ginsengisoli</name>
    <dbReference type="NCBI Taxonomy" id="522298"/>
    <lineage>
        <taxon>Bacteria</taxon>
        <taxon>Pseudomonadati</taxon>
        <taxon>Bacteroidota</taxon>
        <taxon>Chitinophagia</taxon>
        <taxon>Chitinophagales</taxon>
        <taxon>Chitinophagaceae</taxon>
        <taxon>Niabella</taxon>
    </lineage>
</organism>
<keyword evidence="1" id="KW-1133">Transmembrane helix</keyword>
<dbReference type="RefSeq" id="WP_240826667.1">
    <property type="nucleotide sequence ID" value="NZ_JAKWBL010000001.1"/>
</dbReference>
<keyword evidence="1" id="KW-0812">Transmembrane</keyword>
<sequence length="143" mass="16823">MQVQNNKNHVRYYAPHHFVFYPLTAVLTFIAGYKAAKDEGTIWFFITVLLIVIIWLAFMMRQHYALTLQNRLVRLEMRHKYSMLTGKDFEPLEEKLSFEQIAALRFASDEELVPLAIRAAKENLSPQAIKESIVNWKPDHMRV</sequence>
<evidence type="ECO:0000313" key="3">
    <source>
        <dbReference type="Proteomes" id="UP001202248"/>
    </source>
</evidence>